<feature type="signal peptide" evidence="1">
    <location>
        <begin position="1"/>
        <end position="24"/>
    </location>
</feature>
<protein>
    <recommendedName>
        <fullName evidence="4">Secreted protein</fullName>
    </recommendedName>
</protein>
<gene>
    <name evidence="2" type="ORF">ILYODFUR_022307</name>
</gene>
<evidence type="ECO:0000256" key="1">
    <source>
        <dbReference type="SAM" id="SignalP"/>
    </source>
</evidence>
<dbReference type="EMBL" id="JAHRIQ010048792">
    <property type="protein sequence ID" value="MEQ2237353.1"/>
    <property type="molecule type" value="Genomic_DNA"/>
</dbReference>
<accession>A0ABV0U0J2</accession>
<evidence type="ECO:0000313" key="3">
    <source>
        <dbReference type="Proteomes" id="UP001482620"/>
    </source>
</evidence>
<comment type="caution">
    <text evidence="2">The sequence shown here is derived from an EMBL/GenBank/DDBJ whole genome shotgun (WGS) entry which is preliminary data.</text>
</comment>
<organism evidence="2 3">
    <name type="scientific">Ilyodon furcidens</name>
    <name type="common">goldbreast splitfin</name>
    <dbReference type="NCBI Taxonomy" id="33524"/>
    <lineage>
        <taxon>Eukaryota</taxon>
        <taxon>Metazoa</taxon>
        <taxon>Chordata</taxon>
        <taxon>Craniata</taxon>
        <taxon>Vertebrata</taxon>
        <taxon>Euteleostomi</taxon>
        <taxon>Actinopterygii</taxon>
        <taxon>Neopterygii</taxon>
        <taxon>Teleostei</taxon>
        <taxon>Neoteleostei</taxon>
        <taxon>Acanthomorphata</taxon>
        <taxon>Ovalentaria</taxon>
        <taxon>Atherinomorphae</taxon>
        <taxon>Cyprinodontiformes</taxon>
        <taxon>Goodeidae</taxon>
        <taxon>Ilyodon</taxon>
    </lineage>
</organism>
<evidence type="ECO:0008006" key="4">
    <source>
        <dbReference type="Google" id="ProtNLM"/>
    </source>
</evidence>
<keyword evidence="3" id="KW-1185">Reference proteome</keyword>
<feature type="chain" id="PRO_5045767267" description="Secreted protein" evidence="1">
    <location>
        <begin position="25"/>
        <end position="83"/>
    </location>
</feature>
<keyword evidence="1" id="KW-0732">Signal</keyword>
<sequence length="83" mass="8937">MAAFLTASPVLTLLFLNSFMAVSACSFLNKPPSERYSRGSGGSQATSLCFGIIFSEKPYIWVPFSDRLVNPKAAQPTTGGQQM</sequence>
<evidence type="ECO:0000313" key="2">
    <source>
        <dbReference type="EMBL" id="MEQ2237353.1"/>
    </source>
</evidence>
<name>A0ABV0U0J2_9TELE</name>
<dbReference type="Proteomes" id="UP001482620">
    <property type="component" value="Unassembled WGS sequence"/>
</dbReference>
<reference evidence="2 3" key="1">
    <citation type="submission" date="2021-06" db="EMBL/GenBank/DDBJ databases">
        <authorList>
            <person name="Palmer J.M."/>
        </authorList>
    </citation>
    <scope>NUCLEOTIDE SEQUENCE [LARGE SCALE GENOMIC DNA]</scope>
    <source>
        <strain evidence="3">if_2019</strain>
        <tissue evidence="2">Muscle</tissue>
    </source>
</reference>
<proteinExistence type="predicted"/>